<evidence type="ECO:0000313" key="3">
    <source>
        <dbReference type="EMBL" id="CAH3021095.1"/>
    </source>
</evidence>
<keyword evidence="4" id="KW-1185">Reference proteome</keyword>
<dbReference type="Proteomes" id="UP001159427">
    <property type="component" value="Unassembled WGS sequence"/>
</dbReference>
<keyword evidence="2" id="KW-0732">Signal</keyword>
<dbReference type="EMBL" id="CALNXI010000169">
    <property type="protein sequence ID" value="CAH3021095.1"/>
    <property type="molecule type" value="Genomic_DNA"/>
</dbReference>
<proteinExistence type="predicted"/>
<name>A0ABN8LUZ2_9CNID</name>
<reference evidence="3 4" key="1">
    <citation type="submission" date="2022-05" db="EMBL/GenBank/DDBJ databases">
        <authorList>
            <consortium name="Genoscope - CEA"/>
            <person name="William W."/>
        </authorList>
    </citation>
    <scope>NUCLEOTIDE SEQUENCE [LARGE SCALE GENOMIC DNA]</scope>
</reference>
<protein>
    <submittedName>
        <fullName evidence="3">Uncharacterized protein</fullName>
    </submittedName>
</protein>
<evidence type="ECO:0000256" key="1">
    <source>
        <dbReference type="SAM" id="Coils"/>
    </source>
</evidence>
<comment type="caution">
    <text evidence="3">The sequence shown here is derived from an EMBL/GenBank/DDBJ whole genome shotgun (WGS) entry which is preliminary data.</text>
</comment>
<feature type="chain" id="PRO_5046963433" evidence="2">
    <location>
        <begin position="23"/>
        <end position="214"/>
    </location>
</feature>
<feature type="coiled-coil region" evidence="1">
    <location>
        <begin position="52"/>
        <end position="141"/>
    </location>
</feature>
<evidence type="ECO:0000313" key="4">
    <source>
        <dbReference type="Proteomes" id="UP001159427"/>
    </source>
</evidence>
<organism evidence="3 4">
    <name type="scientific">Porites evermanni</name>
    <dbReference type="NCBI Taxonomy" id="104178"/>
    <lineage>
        <taxon>Eukaryota</taxon>
        <taxon>Metazoa</taxon>
        <taxon>Cnidaria</taxon>
        <taxon>Anthozoa</taxon>
        <taxon>Hexacorallia</taxon>
        <taxon>Scleractinia</taxon>
        <taxon>Fungiina</taxon>
        <taxon>Poritidae</taxon>
        <taxon>Porites</taxon>
    </lineage>
</organism>
<evidence type="ECO:0000256" key="2">
    <source>
        <dbReference type="SAM" id="SignalP"/>
    </source>
</evidence>
<accession>A0ABN8LUZ2</accession>
<gene>
    <name evidence="3" type="ORF">PEVE_00009872</name>
</gene>
<sequence>MANCAVLLLCLSTFFLLRDSLGRPRGKLRLKRQTTQSSSSALGALMSFSVKLSDMERQIASYEKTIKRQTAEIDQLRAKLDSKSERSQFQSLQALLTSKMTTIKDEINTKDLVIERYRNKLRQLEEEITEIRDDYAQLHADSTQVLDKFDNFGLHCTTQKTGYAPKVNGAIGYLDRQWVRCHQNEFLQAFVLKMASSYGEDMVRYEYQCCSLSI</sequence>
<keyword evidence="1" id="KW-0175">Coiled coil</keyword>
<feature type="signal peptide" evidence="2">
    <location>
        <begin position="1"/>
        <end position="22"/>
    </location>
</feature>
<dbReference type="Gene3D" id="1.10.287.1490">
    <property type="match status" value="1"/>
</dbReference>